<feature type="region of interest" description="Disordered" evidence="1">
    <location>
        <begin position="1"/>
        <end position="46"/>
    </location>
</feature>
<feature type="compositionally biased region" description="Polar residues" evidence="1">
    <location>
        <begin position="33"/>
        <end position="46"/>
    </location>
</feature>
<dbReference type="EMBL" id="MCBS01023604">
    <property type="protein sequence ID" value="RKF75107.1"/>
    <property type="molecule type" value="Genomic_DNA"/>
</dbReference>
<evidence type="ECO:0000313" key="4">
    <source>
        <dbReference type="Proteomes" id="UP000285326"/>
    </source>
</evidence>
<evidence type="ECO:0000259" key="2">
    <source>
        <dbReference type="PROSITE" id="PS50090"/>
    </source>
</evidence>
<dbReference type="InterPro" id="IPR009057">
    <property type="entry name" value="Homeodomain-like_sf"/>
</dbReference>
<dbReference type="Proteomes" id="UP000285326">
    <property type="component" value="Unassembled WGS sequence"/>
</dbReference>
<organism evidence="3 4">
    <name type="scientific">Golovinomyces cichoracearum</name>
    <dbReference type="NCBI Taxonomy" id="62708"/>
    <lineage>
        <taxon>Eukaryota</taxon>
        <taxon>Fungi</taxon>
        <taxon>Dikarya</taxon>
        <taxon>Ascomycota</taxon>
        <taxon>Pezizomycotina</taxon>
        <taxon>Leotiomycetes</taxon>
        <taxon>Erysiphales</taxon>
        <taxon>Erysiphaceae</taxon>
        <taxon>Golovinomyces</taxon>
    </lineage>
</organism>
<dbReference type="GO" id="GO:0003677">
    <property type="term" value="F:DNA binding"/>
    <property type="evidence" value="ECO:0007669"/>
    <property type="project" value="UniProtKB-KW"/>
</dbReference>
<dbReference type="CDD" id="cd00167">
    <property type="entry name" value="SANT"/>
    <property type="match status" value="2"/>
</dbReference>
<dbReference type="SMART" id="SM00717">
    <property type="entry name" value="SANT"/>
    <property type="match status" value="2"/>
</dbReference>
<proteinExistence type="predicted"/>
<protein>
    <submittedName>
        <fullName evidence="3">Putative myb dna-binding domain-containing protein</fullName>
    </submittedName>
</protein>
<gene>
    <name evidence="3" type="ORF">GcM1_236117</name>
</gene>
<evidence type="ECO:0000313" key="3">
    <source>
        <dbReference type="EMBL" id="RKF75107.1"/>
    </source>
</evidence>
<keyword evidence="3" id="KW-0238">DNA-binding</keyword>
<comment type="caution">
    <text evidence="3">The sequence shown here is derived from an EMBL/GenBank/DDBJ whole genome shotgun (WGS) entry which is preliminary data.</text>
</comment>
<dbReference type="InterPro" id="IPR001005">
    <property type="entry name" value="SANT/Myb"/>
</dbReference>
<feature type="domain" description="Myb-like" evidence="2">
    <location>
        <begin position="198"/>
        <end position="248"/>
    </location>
</feature>
<dbReference type="Pfam" id="PF13921">
    <property type="entry name" value="Myb_DNA-bind_6"/>
    <property type="match status" value="1"/>
</dbReference>
<evidence type="ECO:0000256" key="1">
    <source>
        <dbReference type="SAM" id="MobiDB-lite"/>
    </source>
</evidence>
<reference evidence="3 4" key="1">
    <citation type="journal article" date="2018" name="BMC Genomics">
        <title>Comparative genome analyses reveal sequence features reflecting distinct modes of host-adaptation between dicot and monocot powdery mildew.</title>
        <authorList>
            <person name="Wu Y."/>
            <person name="Ma X."/>
            <person name="Pan Z."/>
            <person name="Kale S.D."/>
            <person name="Song Y."/>
            <person name="King H."/>
            <person name="Zhang Q."/>
            <person name="Presley C."/>
            <person name="Deng X."/>
            <person name="Wei C.I."/>
            <person name="Xiao S."/>
        </authorList>
    </citation>
    <scope>NUCLEOTIDE SEQUENCE [LARGE SCALE GENOMIC DNA]</scope>
    <source>
        <strain evidence="3">UMSG1</strain>
    </source>
</reference>
<dbReference type="SUPFAM" id="SSF46689">
    <property type="entry name" value="Homeodomain-like"/>
    <property type="match status" value="1"/>
</dbReference>
<dbReference type="Gene3D" id="1.10.10.60">
    <property type="entry name" value="Homeodomain-like"/>
    <property type="match status" value="1"/>
</dbReference>
<accession>A0A420IKP5</accession>
<dbReference type="AlphaFoldDB" id="A0A420IKP5"/>
<sequence length="298" mass="33891">MSSYRPGHEQGHHPYIDYNSQSNNNSEDRVYVTQVSNTRHDTSQNLNPIDESHLGMHQHQHYHQTQTPQSQSHTVYAENEMEHQPPSYSSTPGLIFTPRQIQPPSSGIKRKQPEDIDLEIESLPGQQMHPDDLQNIQPQMEPSSIVYEGQTVQEFHNHSLPNQGHRSKMPRLSDDDSINMPCAPSVVGTEGMPEPAPRPGGPKFRFTPEDDSLLLDLKEKKSLTWKQIADFFPGRSSGTLQVRYCTKLKAKTTQWTEGTIQKLRDALHDYEQEKWRIVAQKVGTGFTSAACKEKAEEL</sequence>
<feature type="compositionally biased region" description="Basic and acidic residues" evidence="1">
    <location>
        <begin position="1"/>
        <end position="15"/>
    </location>
</feature>
<feature type="region of interest" description="Disordered" evidence="1">
    <location>
        <begin position="157"/>
        <end position="177"/>
    </location>
</feature>
<name>A0A420IKP5_9PEZI</name>
<dbReference type="PROSITE" id="PS50090">
    <property type="entry name" value="MYB_LIKE"/>
    <property type="match status" value="1"/>
</dbReference>